<accession>A0A1I1X6R1</accession>
<protein>
    <submittedName>
        <fullName evidence="2">Uncharacterized protein</fullName>
    </submittedName>
</protein>
<evidence type="ECO:0000313" key="2">
    <source>
        <dbReference type="EMBL" id="SFE02901.1"/>
    </source>
</evidence>
<reference evidence="3" key="1">
    <citation type="submission" date="2016-10" db="EMBL/GenBank/DDBJ databases">
        <authorList>
            <person name="Varghese N."/>
            <person name="Submissions S."/>
        </authorList>
    </citation>
    <scope>NUCLEOTIDE SEQUENCE [LARGE SCALE GENOMIC DNA]</scope>
    <source>
        <strain evidence="3">CGMCC 1.10784</strain>
    </source>
</reference>
<proteinExistence type="predicted"/>
<feature type="transmembrane region" description="Helical" evidence="1">
    <location>
        <begin position="61"/>
        <end position="80"/>
    </location>
</feature>
<feature type="transmembrane region" description="Helical" evidence="1">
    <location>
        <begin position="6"/>
        <end position="28"/>
    </location>
</feature>
<evidence type="ECO:0000313" key="3">
    <source>
        <dbReference type="Proteomes" id="UP000198855"/>
    </source>
</evidence>
<keyword evidence="1" id="KW-0812">Transmembrane</keyword>
<keyword evidence="3" id="KW-1185">Reference proteome</keyword>
<sequence>MTALSFIFSTLGIIVTLVGSLEAAMGFIGTRNKDLFGQASTYWSFNPELYESLVQQRDKTIGGFVLIFLGTILQLLSVTVNGKITVNIDRAYYLILLIISSIVIFLITELVIKLVSNRNINLFLVPRYYKEYRANVEALKGATEEISIKSKKANIENYLNKLGKRLRVNKDKYFEDPNKFEVEVIRRANNYPSEFKEE</sequence>
<gene>
    <name evidence="2" type="ORF">SAMN05216378_2030</name>
</gene>
<feature type="transmembrane region" description="Helical" evidence="1">
    <location>
        <begin position="92"/>
        <end position="112"/>
    </location>
</feature>
<dbReference type="EMBL" id="FOMT01000002">
    <property type="protein sequence ID" value="SFE02901.1"/>
    <property type="molecule type" value="Genomic_DNA"/>
</dbReference>
<name>A0A1I1X6R1_9BACL</name>
<evidence type="ECO:0000256" key="1">
    <source>
        <dbReference type="SAM" id="Phobius"/>
    </source>
</evidence>
<dbReference type="AlphaFoldDB" id="A0A1I1X6R1"/>
<organism evidence="2 3">
    <name type="scientific">Paenibacillus catalpae</name>
    <dbReference type="NCBI Taxonomy" id="1045775"/>
    <lineage>
        <taxon>Bacteria</taxon>
        <taxon>Bacillati</taxon>
        <taxon>Bacillota</taxon>
        <taxon>Bacilli</taxon>
        <taxon>Bacillales</taxon>
        <taxon>Paenibacillaceae</taxon>
        <taxon>Paenibacillus</taxon>
    </lineage>
</organism>
<keyword evidence="1" id="KW-0472">Membrane</keyword>
<keyword evidence="1" id="KW-1133">Transmembrane helix</keyword>
<dbReference type="Proteomes" id="UP000198855">
    <property type="component" value="Unassembled WGS sequence"/>
</dbReference>
<dbReference type="RefSeq" id="WP_091184205.1">
    <property type="nucleotide sequence ID" value="NZ_FOMT01000002.1"/>
</dbReference>